<dbReference type="SUPFAM" id="SSF81383">
    <property type="entry name" value="F-box domain"/>
    <property type="match status" value="1"/>
</dbReference>
<name>A0ABD3C644_9LAMI</name>
<dbReference type="PANTHER" id="PTHR21681:SF0">
    <property type="entry name" value="EUKARYOTIC TRANSLATION INITIATION FACTOR 3 SUBUNIT J"/>
    <property type="match status" value="1"/>
</dbReference>
<dbReference type="Gene3D" id="1.10.246.60">
    <property type="entry name" value="Eukaryotic translation initiation factor 3 like domains"/>
    <property type="match status" value="1"/>
</dbReference>
<dbReference type="GO" id="GO:0003743">
    <property type="term" value="F:translation initiation factor activity"/>
    <property type="evidence" value="ECO:0007669"/>
    <property type="project" value="UniProtKB-KW"/>
</dbReference>
<sequence length="393" mass="45177">MADYMRKTEWLLEEILVRLPGVEIVRSKLVCKDWRDLIESPHFVSAYLNRSKCDPFRHHILFQVRMSLFQVFLKDNKRKSNWDDEDLDDKDSSEEEEEEDEPAPAPKTEPMPTEKAPKKTAAKSVEKKQKRLKALKEDPVDPVEEKLLQQRLVEEPDYKSTAEMFGKMGDEKTLDNFIPKSESDFTEYAELVLVAHKLRPYEKSYHYIGLLKAVMRFSMVSLKGSDAKDAALSITAIANEKIKVEKEANAGKKTEDVGNTNSNQNDEQAEVEQGDNLSMEWLLEDEELKMTLNFLTRKQHNPFHFCCKDEPVPGLLKKDNKRKSNWDDEDLDDNDVKDSWEEEDEPAPAPKTESMPTENAPKKTAAKTVEKKQKSAAMTEPMPTKKAHKKTAA</sequence>
<dbReference type="Pfam" id="PF08597">
    <property type="entry name" value="eIF3_subunit"/>
    <property type="match status" value="2"/>
</dbReference>
<keyword evidence="2" id="KW-0396">Initiation factor</keyword>
<evidence type="ECO:0000256" key="1">
    <source>
        <dbReference type="ARBA" id="ARBA00022490"/>
    </source>
</evidence>
<evidence type="ECO:0000256" key="3">
    <source>
        <dbReference type="ARBA" id="ARBA00022917"/>
    </source>
</evidence>
<keyword evidence="7" id="KW-1185">Reference proteome</keyword>
<dbReference type="InterPro" id="IPR036047">
    <property type="entry name" value="F-box-like_dom_sf"/>
</dbReference>
<dbReference type="Pfam" id="PF00646">
    <property type="entry name" value="F-box"/>
    <property type="match status" value="1"/>
</dbReference>
<evidence type="ECO:0000256" key="2">
    <source>
        <dbReference type="ARBA" id="ARBA00022540"/>
    </source>
</evidence>
<keyword evidence="1" id="KW-0963">Cytoplasm</keyword>
<dbReference type="Proteomes" id="UP001632038">
    <property type="component" value="Unassembled WGS sequence"/>
</dbReference>
<dbReference type="InterPro" id="IPR001810">
    <property type="entry name" value="F-box_dom"/>
</dbReference>
<dbReference type="InterPro" id="IPR023194">
    <property type="entry name" value="eIF3-like_dom_sf"/>
</dbReference>
<proteinExistence type="predicted"/>
<feature type="region of interest" description="Disordered" evidence="4">
    <location>
        <begin position="82"/>
        <end position="138"/>
    </location>
</feature>
<dbReference type="Gene3D" id="1.20.1280.50">
    <property type="match status" value="1"/>
</dbReference>
<dbReference type="AlphaFoldDB" id="A0ABD3C644"/>
<feature type="compositionally biased region" description="Basic and acidic residues" evidence="4">
    <location>
        <begin position="306"/>
        <end position="326"/>
    </location>
</feature>
<evidence type="ECO:0000259" key="5">
    <source>
        <dbReference type="Pfam" id="PF00646"/>
    </source>
</evidence>
<dbReference type="PANTHER" id="PTHR21681">
    <property type="entry name" value="EUKARYOTIC TRANSLATION INITIATION FACTOR 3 SUBUNIT J"/>
    <property type="match status" value="1"/>
</dbReference>
<feature type="compositionally biased region" description="Polar residues" evidence="4">
    <location>
        <begin position="257"/>
        <end position="266"/>
    </location>
</feature>
<feature type="region of interest" description="Disordered" evidence="4">
    <location>
        <begin position="248"/>
        <end position="275"/>
    </location>
</feature>
<keyword evidence="3" id="KW-0648">Protein biosynthesis</keyword>
<feature type="region of interest" description="Disordered" evidence="4">
    <location>
        <begin position="305"/>
        <end position="393"/>
    </location>
</feature>
<organism evidence="6 7">
    <name type="scientific">Castilleja foliolosa</name>
    <dbReference type="NCBI Taxonomy" id="1961234"/>
    <lineage>
        <taxon>Eukaryota</taxon>
        <taxon>Viridiplantae</taxon>
        <taxon>Streptophyta</taxon>
        <taxon>Embryophyta</taxon>
        <taxon>Tracheophyta</taxon>
        <taxon>Spermatophyta</taxon>
        <taxon>Magnoliopsida</taxon>
        <taxon>eudicotyledons</taxon>
        <taxon>Gunneridae</taxon>
        <taxon>Pentapetalae</taxon>
        <taxon>asterids</taxon>
        <taxon>lamiids</taxon>
        <taxon>Lamiales</taxon>
        <taxon>Orobanchaceae</taxon>
        <taxon>Pedicularideae</taxon>
        <taxon>Castillejinae</taxon>
        <taxon>Castilleja</taxon>
    </lineage>
</organism>
<accession>A0ABD3C644</accession>
<evidence type="ECO:0000313" key="6">
    <source>
        <dbReference type="EMBL" id="KAL3624919.1"/>
    </source>
</evidence>
<comment type="caution">
    <text evidence="6">The sequence shown here is derived from an EMBL/GenBank/DDBJ whole genome shotgun (WGS) entry which is preliminary data.</text>
</comment>
<evidence type="ECO:0000256" key="4">
    <source>
        <dbReference type="SAM" id="MobiDB-lite"/>
    </source>
</evidence>
<evidence type="ECO:0000313" key="7">
    <source>
        <dbReference type="Proteomes" id="UP001632038"/>
    </source>
</evidence>
<gene>
    <name evidence="6" type="ORF">CASFOL_031587</name>
</gene>
<reference evidence="7" key="1">
    <citation type="journal article" date="2024" name="IScience">
        <title>Strigolactones Initiate the Formation of Haustorium-like Structures in Castilleja.</title>
        <authorList>
            <person name="Buerger M."/>
            <person name="Peterson D."/>
            <person name="Chory J."/>
        </authorList>
    </citation>
    <scope>NUCLEOTIDE SEQUENCE [LARGE SCALE GENOMIC DNA]</scope>
</reference>
<feature type="compositionally biased region" description="Acidic residues" evidence="4">
    <location>
        <begin position="83"/>
        <end position="102"/>
    </location>
</feature>
<protein>
    <recommendedName>
        <fullName evidence="5">F-box domain-containing protein</fullName>
    </recommendedName>
</protein>
<dbReference type="InterPro" id="IPR013906">
    <property type="entry name" value="eIF3j"/>
</dbReference>
<dbReference type="EMBL" id="JAVIJP010000053">
    <property type="protein sequence ID" value="KAL3624919.1"/>
    <property type="molecule type" value="Genomic_DNA"/>
</dbReference>
<feature type="domain" description="F-box" evidence="5">
    <location>
        <begin position="11"/>
        <end position="43"/>
    </location>
</feature>